<name>A0A818MJJ9_9BILA</name>
<dbReference type="Gene3D" id="3.40.50.2300">
    <property type="match status" value="1"/>
</dbReference>
<dbReference type="PANTHER" id="PTHR22891">
    <property type="entry name" value="EUKARYOTIC TRANSLATION INITIATION FACTOR 2C"/>
    <property type="match status" value="1"/>
</dbReference>
<dbReference type="Proteomes" id="UP000663844">
    <property type="component" value="Unassembled WGS sequence"/>
</dbReference>
<evidence type="ECO:0000313" key="4">
    <source>
        <dbReference type="Proteomes" id="UP000663844"/>
    </source>
</evidence>
<dbReference type="GO" id="GO:0003676">
    <property type="term" value="F:nucleic acid binding"/>
    <property type="evidence" value="ECO:0007669"/>
    <property type="project" value="InterPro"/>
</dbReference>
<evidence type="ECO:0000313" key="3">
    <source>
        <dbReference type="EMBL" id="CAF3590232.1"/>
    </source>
</evidence>
<dbReference type="EMBL" id="CAJOAZ010000246">
    <property type="protein sequence ID" value="CAF3590232.1"/>
    <property type="molecule type" value="Genomic_DNA"/>
</dbReference>
<dbReference type="InterPro" id="IPR014811">
    <property type="entry name" value="ArgoL1"/>
</dbReference>
<dbReference type="InterPro" id="IPR036085">
    <property type="entry name" value="PAZ_dom_sf"/>
</dbReference>
<dbReference type="Gene3D" id="2.170.260.10">
    <property type="entry name" value="paz domain"/>
    <property type="match status" value="1"/>
</dbReference>
<dbReference type="InterPro" id="IPR012337">
    <property type="entry name" value="RNaseH-like_sf"/>
</dbReference>
<feature type="domain" description="Piwi" evidence="1">
    <location>
        <begin position="490"/>
        <end position="810"/>
    </location>
</feature>
<dbReference type="SUPFAM" id="SSF53098">
    <property type="entry name" value="Ribonuclease H-like"/>
    <property type="match status" value="1"/>
</dbReference>
<dbReference type="SUPFAM" id="SSF101690">
    <property type="entry name" value="PAZ domain"/>
    <property type="match status" value="1"/>
</dbReference>
<evidence type="ECO:0000313" key="2">
    <source>
        <dbReference type="EMBL" id="CAF1206762.1"/>
    </source>
</evidence>
<proteinExistence type="predicted"/>
<comment type="caution">
    <text evidence="3">The sequence shown here is derived from an EMBL/GenBank/DDBJ whole genome shotgun (WGS) entry which is preliminary data.</text>
</comment>
<gene>
    <name evidence="2" type="ORF">JYZ213_LOCUS27226</name>
    <name evidence="3" type="ORF">OXD698_LOCUS5872</name>
</gene>
<reference evidence="3" key="1">
    <citation type="submission" date="2021-02" db="EMBL/GenBank/DDBJ databases">
        <authorList>
            <person name="Nowell W R."/>
        </authorList>
    </citation>
    <scope>NUCLEOTIDE SEQUENCE</scope>
</reference>
<sequence length="855" mass="98712">MASDHTESYQGTLVSSKMPTRILSENSDDRKEHLYTNHFTCSLANSVPLYLYDVAIEEMNTKSNNWREVEGRSRCAVIMQSIISNHQLQPNVFVWYDEQKCLYSTSNLLTPQFKFNENGQNRLHVKSLINQWSTTDINDYIRGQTEIYLYDTVHILETLLKRSLQDRIKTVKNKNYFVDETVKELGNGFEQRNGFIQTLNLSSHRLTLNIQTRMSTFYSDMSLIDFIHKQIGRNDIPSVDECQQLNQILQKCLIVTQESNRRIEYEFDEFIYKRPAEIYIRPGESLTDYLQHAKNITLIQPDYPCIQVYVARSAYDRMLFLPLEICKIKQWQIYEPFSQIQEGGNYVPTPEERYLQITNTIKSCNYNSNLLCQALGFYITNSDEMLEFDARILTPPRIKSGLHYPAHVDNGVIFLGGHIFTPKPISNLAITYFGRNFGGNESVFDVFVHTLIDVMERYNIYGHHEEHNIAPIFEDIDEHFQSMVEQRCQFMICLMDERHEDDLTQLRINIKKCGSIRHGIMTQCVRYSEIPISENNLNSYCEGLIRKINFKNGGINTKVDLDMALEKKQSEKDLYMFFGANILHGMNDSHEYPSIAAIIGSVDSSCARSAGRVCKQYPGNGKFPIDTIAGIGKMVEELLDYNRQENGYLPNKIVFYRDGIENKRVSKILECEIPAIRQAFDKMYGDKTKHPLLTVVAVKRRHNTCFFTYNADPNQETLKSEDSSRVTDNMSVGCVIDTTIVHPYQHDFYLNSHSTYRGVNRPPLYHVLLDEIGFTADELQLLTYHLCFTDARSSASEAIPSVAHQASIAALNARDLFCSDDITEQDYHLKDTTINDLAYEMLNVHENLKNLPVFS</sequence>
<organism evidence="3 4">
    <name type="scientific">Adineta steineri</name>
    <dbReference type="NCBI Taxonomy" id="433720"/>
    <lineage>
        <taxon>Eukaryota</taxon>
        <taxon>Metazoa</taxon>
        <taxon>Spiralia</taxon>
        <taxon>Gnathifera</taxon>
        <taxon>Rotifera</taxon>
        <taxon>Eurotatoria</taxon>
        <taxon>Bdelloidea</taxon>
        <taxon>Adinetida</taxon>
        <taxon>Adinetidae</taxon>
        <taxon>Adineta</taxon>
    </lineage>
</organism>
<dbReference type="AlphaFoldDB" id="A0A818MJJ9"/>
<dbReference type="Proteomes" id="UP000663845">
    <property type="component" value="Unassembled WGS sequence"/>
</dbReference>
<protein>
    <recommendedName>
        <fullName evidence="1">Piwi domain-containing protein</fullName>
    </recommendedName>
</protein>
<dbReference type="InterPro" id="IPR036397">
    <property type="entry name" value="RNaseH_sf"/>
</dbReference>
<evidence type="ECO:0000259" key="1">
    <source>
        <dbReference type="PROSITE" id="PS50822"/>
    </source>
</evidence>
<dbReference type="InterPro" id="IPR003165">
    <property type="entry name" value="Piwi"/>
</dbReference>
<dbReference type="PROSITE" id="PS50822">
    <property type="entry name" value="PIWI"/>
    <property type="match status" value="1"/>
</dbReference>
<dbReference type="Gene3D" id="3.30.420.10">
    <property type="entry name" value="Ribonuclease H-like superfamily/Ribonuclease H"/>
    <property type="match status" value="1"/>
</dbReference>
<dbReference type="Pfam" id="PF08699">
    <property type="entry name" value="ArgoL1"/>
    <property type="match status" value="1"/>
</dbReference>
<dbReference type="EMBL" id="CAJNOG010000375">
    <property type="protein sequence ID" value="CAF1206762.1"/>
    <property type="molecule type" value="Genomic_DNA"/>
</dbReference>
<dbReference type="Pfam" id="PF02171">
    <property type="entry name" value="Piwi"/>
    <property type="match status" value="1"/>
</dbReference>
<dbReference type="SMART" id="SM00950">
    <property type="entry name" value="Piwi"/>
    <property type="match status" value="1"/>
</dbReference>
<accession>A0A818MJJ9</accession>